<protein>
    <submittedName>
        <fullName evidence="5">Uncharacterized protein</fullName>
    </submittedName>
</protein>
<dbReference type="EMBL" id="QXGE01000420">
    <property type="protein sequence ID" value="KAE9312981.1"/>
    <property type="molecule type" value="Genomic_DNA"/>
</dbReference>
<keyword evidence="9" id="KW-1185">Reference proteome</keyword>
<dbReference type="OrthoDB" id="101648at2759"/>
<dbReference type="Proteomes" id="UP000437068">
    <property type="component" value="Unassembled WGS sequence"/>
</dbReference>
<evidence type="ECO:0000313" key="5">
    <source>
        <dbReference type="EMBL" id="KAE9129314.1"/>
    </source>
</evidence>
<evidence type="ECO:0000313" key="11">
    <source>
        <dbReference type="Proteomes" id="UP000440732"/>
    </source>
</evidence>
<dbReference type="Proteomes" id="UP000441208">
    <property type="component" value="Unassembled WGS sequence"/>
</dbReference>
<dbReference type="Proteomes" id="UP000433483">
    <property type="component" value="Unassembled WGS sequence"/>
</dbReference>
<dbReference type="Proteomes" id="UP000488956">
    <property type="component" value="Unassembled WGS sequence"/>
</dbReference>
<evidence type="ECO:0000313" key="2">
    <source>
        <dbReference type="EMBL" id="KAE8932518.1"/>
    </source>
</evidence>
<evidence type="ECO:0000313" key="4">
    <source>
        <dbReference type="EMBL" id="KAE9115945.1"/>
    </source>
</evidence>
<evidence type="ECO:0000313" key="7">
    <source>
        <dbReference type="EMBL" id="KAE9312981.1"/>
    </source>
</evidence>
<proteinExistence type="predicted"/>
<dbReference type="EMBL" id="QXFX01000431">
    <property type="protein sequence ID" value="KAE9115945.1"/>
    <property type="molecule type" value="Genomic_DNA"/>
</dbReference>
<evidence type="ECO:0000313" key="13">
    <source>
        <dbReference type="Proteomes" id="UP000488956"/>
    </source>
</evidence>
<dbReference type="EMBL" id="QXGF01001110">
    <property type="protein sequence ID" value="KAE8932518.1"/>
    <property type="molecule type" value="Genomic_DNA"/>
</dbReference>
<evidence type="ECO:0000256" key="1">
    <source>
        <dbReference type="SAM" id="MobiDB-lite"/>
    </source>
</evidence>
<dbReference type="EMBL" id="QXFZ01001629">
    <property type="protein sequence ID" value="KAE9087349.1"/>
    <property type="molecule type" value="Genomic_DNA"/>
</dbReference>
<accession>A0A6A3T4B6</accession>
<evidence type="ECO:0000313" key="3">
    <source>
        <dbReference type="EMBL" id="KAE9087349.1"/>
    </source>
</evidence>
<name>A0A6A3T4B6_9STRA</name>
<dbReference type="Proteomes" id="UP000429523">
    <property type="component" value="Unassembled WGS sequence"/>
</dbReference>
<evidence type="ECO:0000313" key="8">
    <source>
        <dbReference type="Proteomes" id="UP000429523"/>
    </source>
</evidence>
<evidence type="ECO:0000313" key="12">
    <source>
        <dbReference type="Proteomes" id="UP000441208"/>
    </source>
</evidence>
<comment type="caution">
    <text evidence="5">The sequence shown here is derived from an EMBL/GenBank/DDBJ whole genome shotgun (WGS) entry which is preliminary data.</text>
</comment>
<evidence type="ECO:0000313" key="9">
    <source>
        <dbReference type="Proteomes" id="UP000433483"/>
    </source>
</evidence>
<evidence type="ECO:0000313" key="6">
    <source>
        <dbReference type="EMBL" id="KAE9210238.1"/>
    </source>
</evidence>
<organism evidence="5 11">
    <name type="scientific">Phytophthora fragariae</name>
    <dbReference type="NCBI Taxonomy" id="53985"/>
    <lineage>
        <taxon>Eukaryota</taxon>
        <taxon>Sar</taxon>
        <taxon>Stramenopiles</taxon>
        <taxon>Oomycota</taxon>
        <taxon>Peronosporomycetes</taxon>
        <taxon>Peronosporales</taxon>
        <taxon>Peronosporaceae</taxon>
        <taxon>Phytophthora</taxon>
    </lineage>
</organism>
<dbReference type="Proteomes" id="UP000440732">
    <property type="component" value="Unassembled WGS sequence"/>
</dbReference>
<reference evidence="8 9" key="1">
    <citation type="submission" date="2018-08" db="EMBL/GenBank/DDBJ databases">
        <title>Genomic investigation of the strawberry pathogen Phytophthora fragariae indicates pathogenicity is determined by transcriptional variation in three key races.</title>
        <authorList>
            <person name="Adams T.M."/>
            <person name="Armitage A.D."/>
            <person name="Sobczyk M.K."/>
            <person name="Bates H.J."/>
            <person name="Dunwell J.M."/>
            <person name="Nellist C.F."/>
            <person name="Harrison R.J."/>
        </authorList>
    </citation>
    <scope>NUCLEOTIDE SEQUENCE [LARGE SCALE GENOMIC DNA]</scope>
    <source>
        <strain evidence="7 10">A4</strain>
        <strain evidence="6 9">NOV-27</strain>
        <strain evidence="5 11">NOV-5</strain>
        <strain evidence="3 12">NOV-71</strain>
        <strain evidence="2 8">NOV-9</strain>
        <strain evidence="4 13">ONT-3</strain>
    </source>
</reference>
<sequence length="128" mass="13877">MDPDGVGTCTTSASALPSTSSDGPSRCRAHRANVCKGLLMSRIKAIEAMEGRLERIEKYALKFLNERDELATAIASEKEEAVRLAAVLGISMRQTGYVVSYSVMLEQCCEALVTGYVVAYSVMLEQCC</sequence>
<evidence type="ECO:0000313" key="10">
    <source>
        <dbReference type="Proteomes" id="UP000437068"/>
    </source>
</evidence>
<dbReference type="AlphaFoldDB" id="A0A6A3T4B6"/>
<dbReference type="EMBL" id="QXGB01000576">
    <property type="protein sequence ID" value="KAE9210238.1"/>
    <property type="molecule type" value="Genomic_DNA"/>
</dbReference>
<gene>
    <name evidence="7" type="ORF">PF001_g8964</name>
    <name evidence="6" type="ORF">PF005_g11513</name>
    <name evidence="5" type="ORF">PF006_g16042</name>
    <name evidence="3" type="ORF">PF007_g20411</name>
    <name evidence="2" type="ORF">PF009_g17456</name>
    <name evidence="4" type="ORF">PF010_g9141</name>
</gene>
<dbReference type="EMBL" id="QXGA01001092">
    <property type="protein sequence ID" value="KAE9129314.1"/>
    <property type="molecule type" value="Genomic_DNA"/>
</dbReference>
<feature type="compositionally biased region" description="Low complexity" evidence="1">
    <location>
        <begin position="8"/>
        <end position="21"/>
    </location>
</feature>
<feature type="region of interest" description="Disordered" evidence="1">
    <location>
        <begin position="1"/>
        <end position="25"/>
    </location>
</feature>